<organism evidence="1 2">
    <name type="scientific">Mikania micrantha</name>
    <name type="common">bitter vine</name>
    <dbReference type="NCBI Taxonomy" id="192012"/>
    <lineage>
        <taxon>Eukaryota</taxon>
        <taxon>Viridiplantae</taxon>
        <taxon>Streptophyta</taxon>
        <taxon>Embryophyta</taxon>
        <taxon>Tracheophyta</taxon>
        <taxon>Spermatophyta</taxon>
        <taxon>Magnoliopsida</taxon>
        <taxon>eudicotyledons</taxon>
        <taxon>Gunneridae</taxon>
        <taxon>Pentapetalae</taxon>
        <taxon>asterids</taxon>
        <taxon>campanulids</taxon>
        <taxon>Asterales</taxon>
        <taxon>Asteraceae</taxon>
        <taxon>Asteroideae</taxon>
        <taxon>Heliantheae alliance</taxon>
        <taxon>Eupatorieae</taxon>
        <taxon>Mikania</taxon>
    </lineage>
</organism>
<proteinExistence type="predicted"/>
<accession>A0A5N6LZT0</accession>
<dbReference type="EMBL" id="SZYD01000017">
    <property type="protein sequence ID" value="KAD3067140.1"/>
    <property type="molecule type" value="Genomic_DNA"/>
</dbReference>
<sequence length="116" mass="13737">MELRIVRNRETKENFKVWNFGLVAVRDYVVEDPSRRTSDELFSSNHYFEAIRSHRSYKGSYLQVLIVVLQSKLRQVRVTPLVSVYEDLATVRYQCEKGDQEGSWHMLKITPAIDWL</sequence>
<comment type="caution">
    <text evidence="1">The sequence shown here is derived from an EMBL/GenBank/DDBJ whole genome shotgun (WGS) entry which is preliminary data.</text>
</comment>
<name>A0A5N6LZT0_9ASTR</name>
<reference evidence="1 2" key="1">
    <citation type="submission" date="2019-05" db="EMBL/GenBank/DDBJ databases">
        <title>Mikania micrantha, genome provides insights into the molecular mechanism of rapid growth.</title>
        <authorList>
            <person name="Liu B."/>
        </authorList>
    </citation>
    <scope>NUCLEOTIDE SEQUENCE [LARGE SCALE GENOMIC DNA]</scope>
    <source>
        <strain evidence="1">NLD-2019</strain>
        <tissue evidence="1">Leaf</tissue>
    </source>
</reference>
<gene>
    <name evidence="1" type="ORF">E3N88_35020</name>
</gene>
<evidence type="ECO:0000313" key="1">
    <source>
        <dbReference type="EMBL" id="KAD3067140.1"/>
    </source>
</evidence>
<keyword evidence="2" id="KW-1185">Reference proteome</keyword>
<dbReference type="Proteomes" id="UP000326396">
    <property type="component" value="Linkage Group LG7"/>
</dbReference>
<protein>
    <submittedName>
        <fullName evidence="1">Uncharacterized protein</fullName>
    </submittedName>
</protein>
<dbReference type="AlphaFoldDB" id="A0A5N6LZT0"/>
<evidence type="ECO:0000313" key="2">
    <source>
        <dbReference type="Proteomes" id="UP000326396"/>
    </source>
</evidence>